<dbReference type="Proteomes" id="UP000193685">
    <property type="component" value="Unassembled WGS sequence"/>
</dbReference>
<organism evidence="3 4">
    <name type="scientific">Protomyces lactucae-debilis</name>
    <dbReference type="NCBI Taxonomy" id="2754530"/>
    <lineage>
        <taxon>Eukaryota</taxon>
        <taxon>Fungi</taxon>
        <taxon>Dikarya</taxon>
        <taxon>Ascomycota</taxon>
        <taxon>Taphrinomycotina</taxon>
        <taxon>Taphrinomycetes</taxon>
        <taxon>Taphrinales</taxon>
        <taxon>Protomycetaceae</taxon>
        <taxon>Protomyces</taxon>
    </lineage>
</organism>
<feature type="domain" description="AMP-binding enzyme C-terminal" evidence="2">
    <location>
        <begin position="436"/>
        <end position="510"/>
    </location>
</feature>
<dbReference type="AlphaFoldDB" id="A0A1Y2FLY7"/>
<dbReference type="InterPro" id="IPR045851">
    <property type="entry name" value="AMP-bd_C_sf"/>
</dbReference>
<dbReference type="OMA" id="GVPRSHN"/>
<dbReference type="OrthoDB" id="6509636at2759"/>
<dbReference type="STRING" id="56484.A0A1Y2FLY7"/>
<dbReference type="GO" id="GO:0016405">
    <property type="term" value="F:CoA-ligase activity"/>
    <property type="evidence" value="ECO:0007669"/>
    <property type="project" value="TreeGrafter"/>
</dbReference>
<dbReference type="InterPro" id="IPR042099">
    <property type="entry name" value="ANL_N_sf"/>
</dbReference>
<gene>
    <name evidence="3" type="ORF">BCR37DRAFT_279885</name>
</gene>
<dbReference type="Gene3D" id="3.30.300.30">
    <property type="match status" value="1"/>
</dbReference>
<dbReference type="GO" id="GO:0019748">
    <property type="term" value="P:secondary metabolic process"/>
    <property type="evidence" value="ECO:0007669"/>
    <property type="project" value="TreeGrafter"/>
</dbReference>
<proteinExistence type="predicted"/>
<dbReference type="GeneID" id="63783413"/>
<evidence type="ECO:0000259" key="2">
    <source>
        <dbReference type="Pfam" id="PF13193"/>
    </source>
</evidence>
<dbReference type="CDD" id="cd05911">
    <property type="entry name" value="Firefly_Luc_like"/>
    <property type="match status" value="1"/>
</dbReference>
<dbReference type="EMBL" id="MCFI01000007">
    <property type="protein sequence ID" value="ORY83785.1"/>
    <property type="molecule type" value="Genomic_DNA"/>
</dbReference>
<feature type="domain" description="AMP-dependent synthetase/ligase" evidence="1">
    <location>
        <begin position="28"/>
        <end position="387"/>
    </location>
</feature>
<evidence type="ECO:0000313" key="3">
    <source>
        <dbReference type="EMBL" id="ORY83785.1"/>
    </source>
</evidence>
<reference evidence="3 4" key="1">
    <citation type="submission" date="2016-07" db="EMBL/GenBank/DDBJ databases">
        <title>Pervasive Adenine N6-methylation of Active Genes in Fungi.</title>
        <authorList>
            <consortium name="DOE Joint Genome Institute"/>
            <person name="Mondo S.J."/>
            <person name="Dannebaum R.O."/>
            <person name="Kuo R.C."/>
            <person name="Labutti K."/>
            <person name="Haridas S."/>
            <person name="Kuo A."/>
            <person name="Salamov A."/>
            <person name="Ahrendt S.R."/>
            <person name="Lipzen A."/>
            <person name="Sullivan W."/>
            <person name="Andreopoulos W.B."/>
            <person name="Clum A."/>
            <person name="Lindquist E."/>
            <person name="Daum C."/>
            <person name="Ramamoorthy G.K."/>
            <person name="Gryganskyi A."/>
            <person name="Culley D."/>
            <person name="Magnuson J.K."/>
            <person name="James T.Y."/>
            <person name="O'Malley M.A."/>
            <person name="Stajich J.E."/>
            <person name="Spatafora J.W."/>
            <person name="Visel A."/>
            <person name="Grigoriev I.V."/>
        </authorList>
    </citation>
    <scope>NUCLEOTIDE SEQUENCE [LARGE SCALE GENOMIC DNA]</scope>
    <source>
        <strain evidence="3 4">12-1054</strain>
    </source>
</reference>
<dbReference type="Pfam" id="PF13193">
    <property type="entry name" value="AMP-binding_C"/>
    <property type="match status" value="1"/>
</dbReference>
<dbReference type="PROSITE" id="PS00455">
    <property type="entry name" value="AMP_BINDING"/>
    <property type="match status" value="1"/>
</dbReference>
<dbReference type="PANTHER" id="PTHR24096">
    <property type="entry name" value="LONG-CHAIN-FATTY-ACID--COA LIGASE"/>
    <property type="match status" value="1"/>
</dbReference>
<dbReference type="SUPFAM" id="SSF56801">
    <property type="entry name" value="Acetyl-CoA synthetase-like"/>
    <property type="match status" value="1"/>
</dbReference>
<evidence type="ECO:0000259" key="1">
    <source>
        <dbReference type="Pfam" id="PF00501"/>
    </source>
</evidence>
<comment type="caution">
    <text evidence="3">The sequence shown here is derived from an EMBL/GenBank/DDBJ whole genome shotgun (WGS) entry which is preliminary data.</text>
</comment>
<keyword evidence="4" id="KW-1185">Reference proteome</keyword>
<evidence type="ECO:0000313" key="4">
    <source>
        <dbReference type="Proteomes" id="UP000193685"/>
    </source>
</evidence>
<dbReference type="Gene3D" id="3.40.50.12780">
    <property type="entry name" value="N-terminal domain of ligase-like"/>
    <property type="match status" value="1"/>
</dbReference>
<sequence length="528" mass="58442">MLYPDFVIPEKDLLSYMLDDQPVPNDSPLFIEAEDESNFITYGQFKQNVGKLGQGLRQLGLKPQQAVLIFSPNQIAYPWMVHGIICAGGLFTGANPTYTARELAHQITHSQCAYLFVDSALIDTAKQAAALAKKPLSDIFTITPVDGFRCVTELLADRELQWHRITDLKTLEETTCNIMYSSGTTGVAKGVEQTHRNVVANAAQTLYFRSKVSPPISAPTIAHLPYYHAYSNVAYGIHAIVTGQPHLVMRKFDLELMLKLIQKHKVQYLSTVPPIIVALAKSPLTLKYDISSVRAITSGAAPLGVDAQNALRKRAPNIKLQQGWGMSEVCCGGIMMTPADDDTTGSCGYLLPQTEARLVDDDGKEVTEKMARGELWVRGPQIMKGYLRNPQATADTMEGDWLKTGDIAVTDGKWFWIVDRKKELIKCQGLQVAPAELESLLLAHPKVVNACVVGVPYRDDEAPRAYVVRSDSSLTEEVLDAWFNTQVAKFKQLRGGIVFIEAIPTSPSGKLLRRELRDQAKREIQAKL</sequence>
<dbReference type="InterPro" id="IPR025110">
    <property type="entry name" value="AMP-bd_C"/>
</dbReference>
<dbReference type="PANTHER" id="PTHR24096:SF265">
    <property type="entry name" value="ENZYME, PUTATIVE (AFU_ORTHOLOGUE AFUA_5G14270)-RELATED"/>
    <property type="match status" value="1"/>
</dbReference>
<name>A0A1Y2FLY7_PROLT</name>
<dbReference type="InterPro" id="IPR020845">
    <property type="entry name" value="AMP-binding_CS"/>
</dbReference>
<protein>
    <submittedName>
        <fullName evidence="3">AMP-binding enzyme</fullName>
    </submittedName>
</protein>
<dbReference type="Pfam" id="PF00501">
    <property type="entry name" value="AMP-binding"/>
    <property type="match status" value="1"/>
</dbReference>
<dbReference type="RefSeq" id="XP_040726080.1">
    <property type="nucleotide sequence ID" value="XM_040866814.1"/>
</dbReference>
<dbReference type="InterPro" id="IPR000873">
    <property type="entry name" value="AMP-dep_synth/lig_dom"/>
</dbReference>
<accession>A0A1Y2FLY7</accession>